<name>A0A1X0NX42_9TRYP</name>
<organism evidence="12 13">
    <name type="scientific">Trypanosoma theileri</name>
    <dbReference type="NCBI Taxonomy" id="67003"/>
    <lineage>
        <taxon>Eukaryota</taxon>
        <taxon>Discoba</taxon>
        <taxon>Euglenozoa</taxon>
        <taxon>Kinetoplastea</taxon>
        <taxon>Metakinetoplastina</taxon>
        <taxon>Trypanosomatida</taxon>
        <taxon>Trypanosomatidae</taxon>
        <taxon>Trypanosoma</taxon>
    </lineage>
</organism>
<feature type="transmembrane region" description="Helical" evidence="9">
    <location>
        <begin position="230"/>
        <end position="251"/>
    </location>
</feature>
<dbReference type="GO" id="GO:0016887">
    <property type="term" value="F:ATP hydrolysis activity"/>
    <property type="evidence" value="ECO:0007669"/>
    <property type="project" value="InterPro"/>
</dbReference>
<feature type="transmembrane region" description="Helical" evidence="9">
    <location>
        <begin position="1179"/>
        <end position="1197"/>
    </location>
</feature>
<keyword evidence="4" id="KW-0547">Nucleotide-binding</keyword>
<feature type="domain" description="ABC transporter" evidence="11">
    <location>
        <begin position="559"/>
        <end position="829"/>
    </location>
</feature>
<keyword evidence="3 9" id="KW-0812">Transmembrane</keyword>
<feature type="transmembrane region" description="Helical" evidence="9">
    <location>
        <begin position="1056"/>
        <end position="1080"/>
    </location>
</feature>
<evidence type="ECO:0000256" key="4">
    <source>
        <dbReference type="ARBA" id="ARBA00022741"/>
    </source>
</evidence>
<evidence type="ECO:0000313" key="12">
    <source>
        <dbReference type="EMBL" id="ORC89274.1"/>
    </source>
</evidence>
<gene>
    <name evidence="12" type="ORF">TM35_000132780</name>
</gene>
<feature type="signal peptide" evidence="10">
    <location>
        <begin position="1"/>
        <end position="28"/>
    </location>
</feature>
<proteinExistence type="predicted"/>
<feature type="transmembrane region" description="Helical" evidence="9">
    <location>
        <begin position="1023"/>
        <end position="1044"/>
    </location>
</feature>
<dbReference type="STRING" id="67003.A0A1X0NX42"/>
<feature type="transmembrane region" description="Helical" evidence="9">
    <location>
        <begin position="1087"/>
        <end position="1106"/>
    </location>
</feature>
<protein>
    <submittedName>
        <fullName evidence="12">ABC transporter</fullName>
    </submittedName>
</protein>
<dbReference type="InterPro" id="IPR017871">
    <property type="entry name" value="ABC_transporter-like_CS"/>
</dbReference>
<dbReference type="Pfam" id="PF01061">
    <property type="entry name" value="ABC2_membrane"/>
    <property type="match status" value="1"/>
</dbReference>
<dbReference type="EMBL" id="NBCO01000013">
    <property type="protein sequence ID" value="ORC89274.1"/>
    <property type="molecule type" value="Genomic_DNA"/>
</dbReference>
<dbReference type="SMART" id="SM00382">
    <property type="entry name" value="AAA"/>
    <property type="match status" value="1"/>
</dbReference>
<feature type="transmembrane region" description="Helical" evidence="9">
    <location>
        <begin position="973"/>
        <end position="994"/>
    </location>
</feature>
<dbReference type="OrthoDB" id="66620at2759"/>
<comment type="subcellular location">
    <subcellularLocation>
        <location evidence="1">Membrane</location>
        <topology evidence="1">Multi-pass membrane protein</topology>
    </subcellularLocation>
</comment>
<dbReference type="GO" id="GO:0140359">
    <property type="term" value="F:ABC-type transporter activity"/>
    <property type="evidence" value="ECO:0007669"/>
    <property type="project" value="InterPro"/>
</dbReference>
<keyword evidence="5" id="KW-0067">ATP-binding</keyword>
<dbReference type="GO" id="GO:0005524">
    <property type="term" value="F:ATP binding"/>
    <property type="evidence" value="ECO:0007669"/>
    <property type="project" value="UniProtKB-KW"/>
</dbReference>
<comment type="caution">
    <text evidence="12">The sequence shown here is derived from an EMBL/GenBank/DDBJ whole genome shotgun (WGS) entry which is preliminary data.</text>
</comment>
<keyword evidence="13" id="KW-1185">Reference proteome</keyword>
<keyword evidence="6 9" id="KW-1133">Transmembrane helix</keyword>
<dbReference type="VEuPathDB" id="TriTrypDB:TM35_000132780"/>
<dbReference type="Proteomes" id="UP000192257">
    <property type="component" value="Unassembled WGS sequence"/>
</dbReference>
<feature type="region of interest" description="Disordered" evidence="8">
    <location>
        <begin position="434"/>
        <end position="526"/>
    </location>
</feature>
<evidence type="ECO:0000256" key="9">
    <source>
        <dbReference type="SAM" id="Phobius"/>
    </source>
</evidence>
<dbReference type="PROSITE" id="PS00211">
    <property type="entry name" value="ABC_TRANSPORTER_1"/>
    <property type="match status" value="1"/>
</dbReference>
<keyword evidence="10" id="KW-0732">Signal</keyword>
<keyword evidence="2" id="KW-0813">Transport</keyword>
<dbReference type="InterPro" id="IPR003439">
    <property type="entry name" value="ABC_transporter-like_ATP-bd"/>
</dbReference>
<dbReference type="RefSeq" id="XP_028883340.1">
    <property type="nucleotide sequence ID" value="XM_029025494.1"/>
</dbReference>
<evidence type="ECO:0000259" key="11">
    <source>
        <dbReference type="PROSITE" id="PS50893"/>
    </source>
</evidence>
<dbReference type="GO" id="GO:0016020">
    <property type="term" value="C:membrane"/>
    <property type="evidence" value="ECO:0007669"/>
    <property type="project" value="UniProtKB-SubCell"/>
</dbReference>
<dbReference type="SUPFAM" id="SSF52540">
    <property type="entry name" value="P-loop containing nucleoside triphosphate hydrolases"/>
    <property type="match status" value="1"/>
</dbReference>
<reference evidence="12 13" key="1">
    <citation type="submission" date="2017-03" db="EMBL/GenBank/DDBJ databases">
        <title>An alternative strategy for trypanosome survival in the mammalian bloodstream revealed through genome and transcriptome analysis of the ubiquitous bovine parasite Trypanosoma (Megatrypanum) theileri.</title>
        <authorList>
            <person name="Kelly S."/>
            <person name="Ivens A."/>
            <person name="Mott A."/>
            <person name="O'Neill E."/>
            <person name="Emms D."/>
            <person name="Macleod O."/>
            <person name="Voorheis P."/>
            <person name="Matthews J."/>
            <person name="Matthews K."/>
            <person name="Carrington M."/>
        </authorList>
    </citation>
    <scope>NUCLEOTIDE SEQUENCE [LARGE SCALE GENOMIC DNA]</scope>
    <source>
        <strain evidence="12">Edinburgh</strain>
    </source>
</reference>
<dbReference type="PANTHER" id="PTHR48041:SF91">
    <property type="entry name" value="ABC TRANSPORTER G FAMILY MEMBER 28"/>
    <property type="match status" value="1"/>
</dbReference>
<evidence type="ECO:0000313" key="13">
    <source>
        <dbReference type="Proteomes" id="UP000192257"/>
    </source>
</evidence>
<evidence type="ECO:0000256" key="8">
    <source>
        <dbReference type="SAM" id="MobiDB-lite"/>
    </source>
</evidence>
<feature type="transmembrane region" description="Helical" evidence="9">
    <location>
        <begin position="390"/>
        <end position="412"/>
    </location>
</feature>
<evidence type="ECO:0000256" key="2">
    <source>
        <dbReference type="ARBA" id="ARBA00022448"/>
    </source>
</evidence>
<accession>A0A1X0NX42</accession>
<dbReference type="Pfam" id="PF00005">
    <property type="entry name" value="ABC_tran"/>
    <property type="match status" value="1"/>
</dbReference>
<feature type="transmembrane region" description="Helical" evidence="9">
    <location>
        <begin position="263"/>
        <end position="284"/>
    </location>
</feature>
<feature type="transmembrane region" description="Helical" evidence="9">
    <location>
        <begin position="936"/>
        <end position="961"/>
    </location>
</feature>
<feature type="chain" id="PRO_5013207748" evidence="10">
    <location>
        <begin position="29"/>
        <end position="1205"/>
    </location>
</feature>
<dbReference type="InterPro" id="IPR003593">
    <property type="entry name" value="AAA+_ATPase"/>
</dbReference>
<dbReference type="GeneID" id="39985274"/>
<sequence>MYVLSKYWFLLTALWFAGALTLPQPVYGDSVVPGGYGTVDPFAEFLWPRGLSTPLSAVTAAHGIYKLEEEVEDEETCMNGGVPVTGKGDVCQCAATNGFSGLSCELCQRDGVCSKRSRYANECNHSLVIRGTNKQFECALDSPFFVNLMGGGRDIEARVIFNCSTGNDDSFINGASGECSMDLFRIEPNEEYVDKFFRCISSPCSMQVSEESKNENDNYNSKLSKVFKGLMITGQVVLVTLCALLAMLRCISSKLGRHRTAKIVVGLGTTLVLSTLLFITIMFVSMRPKHSNMIVLYECKHTQCLCAKDPPAKYVPFCSKTVLNESILPNIKNSIKYVCNLQTKKCQLTLADLALVFDLNCTASECVDTKKYPATSTVEEPDTTQAQRNLLVILIIAITLLIVSIAAHAYWLSSRSKRKAIEFVRMFGLSESVPHSGSLREIDDEEKLKEKDEEKEENEEREQNNNNNNNNKRERNNNNDDDTNNNEENINQEEPQQPMRMDSKEEEENVTHRDDENVGFALRSQSHTTSDARRVITTMANEADQIEFVRKLAKSPFELKLTDLEYALTGSRFAIDEESRTRFILQQVNFTVHSGEVLAILGPSGAGKTTLLDLLSARSKQGRVLGSMSLNGTPVSTNSVASLKLYRNIIGYVSQEDTLLPALTVYQTIEYAARLKLPQAFSNSTIKGIVRRMIEALKLQRCEHTLIGDGSGLRGVSGGEKRRVSIAVELLANPRILFLDEPTSGLDAISAKRVIEAVVELAKESPMRAYAPHYFAFKPIVIFSIHQPSQEIFNLFDKLLLLSRGVSVYCGPANTAAETLESRVVRVLGNTRSIPRSMDHPNHAEYLMKLEEILDDTARMELQAEDVTQVAIIHENAESLQQQQQQPRENYNRQYFTENESLVAGEDILRTAAAFRVYYANVYQQFMLLTSRAASCLVSSFHLVVCHAAVTAFVGVLMMFLYREQNLDLPGALNRAGSITFLLLVVSFVSLSSLEQLIAERKLFVVERENGFYRTLPYLLSKILVDIVPLRIVPAMVLASLIYFPMGLRVDDGVHFFWFIVVVILFSVCITLVVLCIGILTGSFGAAALLSSVVILWNFVFGGFLVQSETVPKALHPFQAISPFFLTFEALLVNELDGQACTFAPTDETGKPAANSIPIMCVQYLSNIGLKPARFNGDVAQLALLILLLFALAWVLLAKFTTIVR</sequence>
<dbReference type="PANTHER" id="PTHR48041">
    <property type="entry name" value="ABC TRANSPORTER G FAMILY MEMBER 28"/>
    <property type="match status" value="1"/>
</dbReference>
<dbReference type="Gene3D" id="3.40.50.300">
    <property type="entry name" value="P-loop containing nucleotide triphosphate hydrolases"/>
    <property type="match status" value="1"/>
</dbReference>
<dbReference type="AlphaFoldDB" id="A0A1X0NX42"/>
<evidence type="ECO:0000256" key="6">
    <source>
        <dbReference type="ARBA" id="ARBA00022989"/>
    </source>
</evidence>
<keyword evidence="7 9" id="KW-0472">Membrane</keyword>
<dbReference type="InterPro" id="IPR050352">
    <property type="entry name" value="ABCG_transporters"/>
</dbReference>
<evidence type="ECO:0000256" key="1">
    <source>
        <dbReference type="ARBA" id="ARBA00004141"/>
    </source>
</evidence>
<evidence type="ECO:0000256" key="5">
    <source>
        <dbReference type="ARBA" id="ARBA00022840"/>
    </source>
</evidence>
<dbReference type="PROSITE" id="PS50893">
    <property type="entry name" value="ABC_TRANSPORTER_2"/>
    <property type="match status" value="1"/>
</dbReference>
<dbReference type="InterPro" id="IPR013525">
    <property type="entry name" value="ABC2_TM"/>
</dbReference>
<evidence type="ECO:0000256" key="10">
    <source>
        <dbReference type="SAM" id="SignalP"/>
    </source>
</evidence>
<evidence type="ECO:0000256" key="3">
    <source>
        <dbReference type="ARBA" id="ARBA00022692"/>
    </source>
</evidence>
<dbReference type="InterPro" id="IPR027417">
    <property type="entry name" value="P-loop_NTPase"/>
</dbReference>
<dbReference type="FunFam" id="3.40.50.300:FF:002362">
    <property type="entry name" value="ATP-binding cassette transporter, putative"/>
    <property type="match status" value="1"/>
</dbReference>
<feature type="compositionally biased region" description="Basic and acidic residues" evidence="8">
    <location>
        <begin position="438"/>
        <end position="452"/>
    </location>
</feature>
<evidence type="ECO:0000256" key="7">
    <source>
        <dbReference type="ARBA" id="ARBA00023136"/>
    </source>
</evidence>